<dbReference type="InterPro" id="IPR058240">
    <property type="entry name" value="rSAM_sf"/>
</dbReference>
<dbReference type="Gene3D" id="3.20.20.70">
    <property type="entry name" value="Aldolase class I"/>
    <property type="match status" value="1"/>
</dbReference>
<dbReference type="PANTHER" id="PTHR11228:SF7">
    <property type="entry name" value="PQQA PEPTIDE CYCLASE"/>
    <property type="match status" value="1"/>
</dbReference>
<dbReference type="InterPro" id="IPR019734">
    <property type="entry name" value="TPR_rpt"/>
</dbReference>
<sequence>MVLFSLTKYRIRQGDEARDRRDWPAARDAYAAALRRQPFLTAIRVQYGHVLKESGDVQAALAAYRQAEASRPDDADIHLQIAHALKLLGQPAEALQHYRKACELDPACADAKREVAQLRQVLRPAIPGLPTHLRYVNIGTTSICNASCLHCPTGKAETGHVPRQHMPMPLYHAIMDGIAQLGIPIARQISFGLFGDSLVDPHIVARTAYARKLFPEVEIVLNTNGAAFHAERHGQLRASDAILSLHCESLSEETYNLLMKPLRFSRVFPKYAQILAAFPGRVHVSVPVSRLNQQELPAIRRWFLENGARSVTFDPLSSRCAEDRSLFESLALNPKRIRCGPTVVDDLIIDADGRVMICCQDFQRIVPIGEMAAGTLREVLADPRREDVRAKLAARRHDEIATCSRCYGDLRASKKPVAEAAGMMATPAP</sequence>
<keyword evidence="1" id="KW-0802">TPR repeat</keyword>
<evidence type="ECO:0000259" key="2">
    <source>
        <dbReference type="Pfam" id="PF13186"/>
    </source>
</evidence>
<dbReference type="CDD" id="cd01335">
    <property type="entry name" value="Radical_SAM"/>
    <property type="match status" value="1"/>
</dbReference>
<accession>A0A2U1V5P3</accession>
<dbReference type="SUPFAM" id="SSF48452">
    <property type="entry name" value="TPR-like"/>
    <property type="match status" value="1"/>
</dbReference>
<evidence type="ECO:0000256" key="1">
    <source>
        <dbReference type="PROSITE-ProRule" id="PRU00339"/>
    </source>
</evidence>
<dbReference type="CDD" id="cd21109">
    <property type="entry name" value="SPASM"/>
    <property type="match status" value="1"/>
</dbReference>
<name>A0A2U1V5P3_9PROT</name>
<dbReference type="SUPFAM" id="SSF102114">
    <property type="entry name" value="Radical SAM enzymes"/>
    <property type="match status" value="1"/>
</dbReference>
<feature type="repeat" description="TPR" evidence="1">
    <location>
        <begin position="41"/>
        <end position="74"/>
    </location>
</feature>
<dbReference type="InterPro" id="IPR011990">
    <property type="entry name" value="TPR-like_helical_dom_sf"/>
</dbReference>
<dbReference type="Proteomes" id="UP000245048">
    <property type="component" value="Unassembled WGS sequence"/>
</dbReference>
<evidence type="ECO:0000313" key="3">
    <source>
        <dbReference type="EMBL" id="PWC29239.1"/>
    </source>
</evidence>
<evidence type="ECO:0000313" key="4">
    <source>
        <dbReference type="Proteomes" id="UP000245048"/>
    </source>
</evidence>
<dbReference type="PANTHER" id="PTHR11228">
    <property type="entry name" value="RADICAL SAM DOMAIN PROTEIN"/>
    <property type="match status" value="1"/>
</dbReference>
<keyword evidence="4" id="KW-1185">Reference proteome</keyword>
<reference evidence="4" key="1">
    <citation type="submission" date="2017-10" db="EMBL/GenBank/DDBJ databases">
        <authorList>
            <person name="Toshchakov S.V."/>
            <person name="Goeva M.A."/>
        </authorList>
    </citation>
    <scope>NUCLEOTIDE SEQUENCE [LARGE SCALE GENOMIC DNA]</scope>
    <source>
        <strain evidence="4">JR1/69-1-13</strain>
    </source>
</reference>
<dbReference type="Pfam" id="PF13186">
    <property type="entry name" value="SPASM"/>
    <property type="match status" value="1"/>
</dbReference>
<dbReference type="Gene3D" id="1.25.40.10">
    <property type="entry name" value="Tetratricopeptide repeat domain"/>
    <property type="match status" value="1"/>
</dbReference>
<gene>
    <name evidence="3" type="ORF">CR165_08690</name>
</gene>
<protein>
    <recommendedName>
        <fullName evidence="2">4Fe4S-binding SPASM domain-containing protein</fullName>
    </recommendedName>
</protein>
<dbReference type="PROSITE" id="PS50005">
    <property type="entry name" value="TPR"/>
    <property type="match status" value="2"/>
</dbReference>
<comment type="caution">
    <text evidence="3">The sequence shown here is derived from an EMBL/GenBank/DDBJ whole genome shotgun (WGS) entry which is preliminary data.</text>
</comment>
<feature type="repeat" description="TPR" evidence="1">
    <location>
        <begin position="75"/>
        <end position="108"/>
    </location>
</feature>
<organism evidence="3 4">
    <name type="scientific">Teichococcus aestuarii</name>
    <dbReference type="NCBI Taxonomy" id="568898"/>
    <lineage>
        <taxon>Bacteria</taxon>
        <taxon>Pseudomonadati</taxon>
        <taxon>Pseudomonadota</taxon>
        <taxon>Alphaproteobacteria</taxon>
        <taxon>Acetobacterales</taxon>
        <taxon>Roseomonadaceae</taxon>
        <taxon>Roseomonas</taxon>
    </lineage>
</organism>
<dbReference type="InterPro" id="IPR050377">
    <property type="entry name" value="Radical_SAM_PqqE_MftC-like"/>
</dbReference>
<dbReference type="AlphaFoldDB" id="A0A2U1V5P3"/>
<dbReference type="Pfam" id="PF13414">
    <property type="entry name" value="TPR_11"/>
    <property type="match status" value="1"/>
</dbReference>
<dbReference type="EMBL" id="PDOA01000004">
    <property type="protein sequence ID" value="PWC29239.1"/>
    <property type="molecule type" value="Genomic_DNA"/>
</dbReference>
<feature type="domain" description="4Fe4S-binding SPASM" evidence="2">
    <location>
        <begin position="345"/>
        <end position="407"/>
    </location>
</feature>
<dbReference type="InterPro" id="IPR013785">
    <property type="entry name" value="Aldolase_TIM"/>
</dbReference>
<proteinExistence type="predicted"/>
<dbReference type="InterPro" id="IPR023885">
    <property type="entry name" value="4Fe4S-binding_SPASM_dom"/>
</dbReference>
<dbReference type="SMART" id="SM00028">
    <property type="entry name" value="TPR"/>
    <property type="match status" value="3"/>
</dbReference>
<dbReference type="RefSeq" id="WP_109516579.1">
    <property type="nucleotide sequence ID" value="NZ_PDOA01000004.1"/>
</dbReference>
<dbReference type="OrthoDB" id="9801573at2"/>